<evidence type="ECO:0000256" key="1">
    <source>
        <dbReference type="SAM" id="Phobius"/>
    </source>
</evidence>
<protein>
    <submittedName>
        <fullName evidence="2">Uncharacterized protein</fullName>
    </submittedName>
</protein>
<dbReference type="EMBL" id="JTHP01000049">
    <property type="protein sequence ID" value="KJD43782.1"/>
    <property type="molecule type" value="Genomic_DNA"/>
</dbReference>
<dbReference type="RefSeq" id="WP_044647921.1">
    <property type="nucleotide sequence ID" value="NZ_JTHP01000049.1"/>
</dbReference>
<gene>
    <name evidence="2" type="ORF">QD47_20795</name>
</gene>
<accession>A0A0D7X1C0</accession>
<dbReference type="PATRIC" id="fig|159743.3.peg.4622"/>
<evidence type="ECO:0000313" key="2">
    <source>
        <dbReference type="EMBL" id="KJD43782.1"/>
    </source>
</evidence>
<feature type="transmembrane region" description="Helical" evidence="1">
    <location>
        <begin position="60"/>
        <end position="83"/>
    </location>
</feature>
<keyword evidence="1" id="KW-0812">Transmembrane</keyword>
<name>A0A0D7X1C0_9BACL</name>
<dbReference type="Proteomes" id="UP000032534">
    <property type="component" value="Unassembled WGS sequence"/>
</dbReference>
<organism evidence="2 3">
    <name type="scientific">Paenibacillus terrae</name>
    <dbReference type="NCBI Taxonomy" id="159743"/>
    <lineage>
        <taxon>Bacteria</taxon>
        <taxon>Bacillati</taxon>
        <taxon>Bacillota</taxon>
        <taxon>Bacilli</taxon>
        <taxon>Bacillales</taxon>
        <taxon>Paenibacillaceae</taxon>
        <taxon>Paenibacillus</taxon>
    </lineage>
</organism>
<keyword evidence="1" id="KW-0472">Membrane</keyword>
<sequence length="84" mass="9523">MFDGLIVLLMLFIVLVYLVNSRSIKDAAIHMIQSGEMIVKDPDKEIHNLQTQSRWCTKGMVSIGIIILIVGVVVIRDFVIILFH</sequence>
<comment type="caution">
    <text evidence="2">The sequence shown here is derived from an EMBL/GenBank/DDBJ whole genome shotgun (WGS) entry which is preliminary data.</text>
</comment>
<dbReference type="AlphaFoldDB" id="A0A0D7X1C0"/>
<keyword evidence="1" id="KW-1133">Transmembrane helix</keyword>
<proteinExistence type="predicted"/>
<keyword evidence="3" id="KW-1185">Reference proteome</keyword>
<reference evidence="2 3" key="1">
    <citation type="submission" date="2014-11" db="EMBL/GenBank/DDBJ databases">
        <title>Draft Genome Sequences of Paenibacillus polymyxa NRRL B-30509 and Paenibacillus terrae NRRL B-30644, Strains from a Poultry Environment that Produce Tridecaptin A and Paenicidins.</title>
        <authorList>
            <person name="van Belkum M.J."/>
            <person name="Lohans C.T."/>
            <person name="Vederas J.C."/>
        </authorList>
    </citation>
    <scope>NUCLEOTIDE SEQUENCE [LARGE SCALE GENOMIC DNA]</scope>
    <source>
        <strain evidence="2 3">NRRL B-30644</strain>
    </source>
</reference>
<evidence type="ECO:0000313" key="3">
    <source>
        <dbReference type="Proteomes" id="UP000032534"/>
    </source>
</evidence>